<keyword evidence="1" id="KW-0812">Transmembrane</keyword>
<dbReference type="Proteomes" id="UP000539642">
    <property type="component" value="Unassembled WGS sequence"/>
</dbReference>
<feature type="transmembrane region" description="Helical" evidence="1">
    <location>
        <begin position="236"/>
        <end position="253"/>
    </location>
</feature>
<proteinExistence type="predicted"/>
<dbReference type="RefSeq" id="WP_183351790.1">
    <property type="nucleotide sequence ID" value="NZ_JACHEO010000017.1"/>
</dbReference>
<evidence type="ECO:0000313" key="2">
    <source>
        <dbReference type="EMBL" id="MBB5348976.1"/>
    </source>
</evidence>
<evidence type="ECO:0000256" key="1">
    <source>
        <dbReference type="SAM" id="Phobius"/>
    </source>
</evidence>
<keyword evidence="1" id="KW-0472">Membrane</keyword>
<protein>
    <submittedName>
        <fullName evidence="2">Uncharacterized protein</fullName>
    </submittedName>
</protein>
<keyword evidence="1" id="KW-1133">Transmembrane helix</keyword>
<keyword evidence="3" id="KW-1185">Reference proteome</keyword>
<evidence type="ECO:0000313" key="3">
    <source>
        <dbReference type="Proteomes" id="UP000539642"/>
    </source>
</evidence>
<name>A0A840UVW2_9BACT</name>
<organism evidence="2 3">
    <name type="scientific">Desulfoprunum benzoelyticum</name>
    <dbReference type="NCBI Taxonomy" id="1506996"/>
    <lineage>
        <taxon>Bacteria</taxon>
        <taxon>Pseudomonadati</taxon>
        <taxon>Thermodesulfobacteriota</taxon>
        <taxon>Desulfobulbia</taxon>
        <taxon>Desulfobulbales</taxon>
        <taxon>Desulfobulbaceae</taxon>
        <taxon>Desulfoprunum</taxon>
    </lineage>
</organism>
<sequence>MPELASSIFDRDPAAPVVGGVKAGPRYGRGGFLPVAAIVAALVMTRLKECGRVTTGTAPGCQPIRCRCPGALMTDRDPAALVVGGMKAGPRYGRGGILPVAAIVAALVMTRLKECGRVTTGTAPGCQPIRCRCPGALMTDRDPAALVVGGMKAGPSVWPWWLPAGGGDRGRPGDDLVERVRPVPVGSAGGCQPTRCRWLRSVSVDLLPELASSIFDRDPAAPVVGGVKAGPRYGRGGILPVAAIVAALVMIWLKECGRCLSDQRGVSSAPLPVAPVGVGGSVAGAGFIHL</sequence>
<accession>A0A840UVW2</accession>
<comment type="caution">
    <text evidence="2">The sequence shown here is derived from an EMBL/GenBank/DDBJ whole genome shotgun (WGS) entry which is preliminary data.</text>
</comment>
<dbReference type="AlphaFoldDB" id="A0A840UVW2"/>
<gene>
    <name evidence="2" type="ORF">HNQ81_002717</name>
</gene>
<dbReference type="EMBL" id="JACHEO010000017">
    <property type="protein sequence ID" value="MBB5348976.1"/>
    <property type="molecule type" value="Genomic_DNA"/>
</dbReference>
<reference evidence="2 3" key="1">
    <citation type="submission" date="2020-08" db="EMBL/GenBank/DDBJ databases">
        <title>Genomic Encyclopedia of Type Strains, Phase IV (KMG-IV): sequencing the most valuable type-strain genomes for metagenomic binning, comparative biology and taxonomic classification.</title>
        <authorList>
            <person name="Goeker M."/>
        </authorList>
    </citation>
    <scope>NUCLEOTIDE SEQUENCE [LARGE SCALE GENOMIC DNA]</scope>
    <source>
        <strain evidence="2 3">DSM 28570</strain>
    </source>
</reference>